<evidence type="ECO:0000313" key="2">
    <source>
        <dbReference type="EMBL" id="QBR91426.1"/>
    </source>
</evidence>
<organism evidence="2 3">
    <name type="scientific">Nocardioides euryhalodurans</name>
    <dbReference type="NCBI Taxonomy" id="2518370"/>
    <lineage>
        <taxon>Bacteria</taxon>
        <taxon>Bacillati</taxon>
        <taxon>Actinomycetota</taxon>
        <taxon>Actinomycetes</taxon>
        <taxon>Propionibacteriales</taxon>
        <taxon>Nocardioidaceae</taxon>
        <taxon>Nocardioides</taxon>
    </lineage>
</organism>
<dbReference type="Pfam" id="PF13649">
    <property type="entry name" value="Methyltransf_25"/>
    <property type="match status" value="1"/>
</dbReference>
<dbReference type="GO" id="GO:0032259">
    <property type="term" value="P:methylation"/>
    <property type="evidence" value="ECO:0007669"/>
    <property type="project" value="UniProtKB-KW"/>
</dbReference>
<dbReference type="OrthoDB" id="4484556at2"/>
<dbReference type="EMBL" id="CP038267">
    <property type="protein sequence ID" value="QBR91426.1"/>
    <property type="molecule type" value="Genomic_DNA"/>
</dbReference>
<dbReference type="KEGG" id="noy:EXE57_03465"/>
<accession>A0A4P7GHT9</accession>
<protein>
    <submittedName>
        <fullName evidence="2">Methyltransferase domain-containing protein</fullName>
    </submittedName>
</protein>
<keyword evidence="2" id="KW-0808">Transferase</keyword>
<keyword evidence="3" id="KW-1185">Reference proteome</keyword>
<dbReference type="InterPro" id="IPR029063">
    <property type="entry name" value="SAM-dependent_MTases_sf"/>
</dbReference>
<proteinExistence type="predicted"/>
<name>A0A4P7GHT9_9ACTN</name>
<dbReference type="CDD" id="cd02440">
    <property type="entry name" value="AdoMet_MTases"/>
    <property type="match status" value="1"/>
</dbReference>
<dbReference type="Proteomes" id="UP000294894">
    <property type="component" value="Chromosome"/>
</dbReference>
<keyword evidence="2" id="KW-0489">Methyltransferase</keyword>
<reference evidence="2 3" key="1">
    <citation type="submission" date="2019-03" db="EMBL/GenBank/DDBJ databases">
        <title>Three New Species of Nocardioides, Nocardioides euryhalodurans sp. nov., Nocardioides seonyuensis sp. nov. and Nocardioides eburneoflavus sp. nov., Iolated from Soil.</title>
        <authorList>
            <person name="Roh S.G."/>
            <person name="Lee C."/>
            <person name="Kim M.-K."/>
            <person name="Kim S.B."/>
        </authorList>
    </citation>
    <scope>NUCLEOTIDE SEQUENCE [LARGE SCALE GENOMIC DNA]</scope>
    <source>
        <strain evidence="2 3">MMS17-SY117</strain>
    </source>
</reference>
<dbReference type="AlphaFoldDB" id="A0A4P7GHT9"/>
<dbReference type="RefSeq" id="WP_135074028.1">
    <property type="nucleotide sequence ID" value="NZ_CP038267.1"/>
</dbReference>
<dbReference type="GO" id="GO:0008168">
    <property type="term" value="F:methyltransferase activity"/>
    <property type="evidence" value="ECO:0007669"/>
    <property type="project" value="UniProtKB-KW"/>
</dbReference>
<dbReference type="SUPFAM" id="SSF53335">
    <property type="entry name" value="S-adenosyl-L-methionine-dependent methyltransferases"/>
    <property type="match status" value="1"/>
</dbReference>
<gene>
    <name evidence="2" type="ORF">EXE57_03465</name>
</gene>
<evidence type="ECO:0000313" key="3">
    <source>
        <dbReference type="Proteomes" id="UP000294894"/>
    </source>
</evidence>
<sequence>MTDAAFTQVFARALQGHPCHVVEVDGYGEPRSLPVADWARAADEADHLLLDRCEGATLDIGCGPGRLSARLAELGHVVLGIDVVPEAVAQAIGRGATALRRNVFESLPGEGRWRTALLADGNIGIGGDPAALLGRARELLDPRGRVVAEVAPPGLGLRTTWAVLTCGDERSRPFRWSVVGADAVPGLAAGVGLRQTGLHRAGDRWCVVLEEAP</sequence>
<feature type="domain" description="Methyltransferase" evidence="1">
    <location>
        <begin position="58"/>
        <end position="144"/>
    </location>
</feature>
<dbReference type="Gene3D" id="3.40.50.150">
    <property type="entry name" value="Vaccinia Virus protein VP39"/>
    <property type="match status" value="1"/>
</dbReference>
<evidence type="ECO:0000259" key="1">
    <source>
        <dbReference type="Pfam" id="PF13649"/>
    </source>
</evidence>
<dbReference type="InterPro" id="IPR041698">
    <property type="entry name" value="Methyltransf_25"/>
</dbReference>